<dbReference type="WBParaSite" id="maker-unitig_20228-snap-gene-0.2-mRNA-1">
    <property type="protein sequence ID" value="maker-unitig_20228-snap-gene-0.2-mRNA-1"/>
    <property type="gene ID" value="maker-unitig_20228-snap-gene-0.2"/>
</dbReference>
<dbReference type="AlphaFoldDB" id="A0A1I8F529"/>
<name>A0A1I8F529_9PLAT</name>
<organism evidence="2 3">
    <name type="scientific">Macrostomum lignano</name>
    <dbReference type="NCBI Taxonomy" id="282301"/>
    <lineage>
        <taxon>Eukaryota</taxon>
        <taxon>Metazoa</taxon>
        <taxon>Spiralia</taxon>
        <taxon>Lophotrochozoa</taxon>
        <taxon>Platyhelminthes</taxon>
        <taxon>Rhabditophora</taxon>
        <taxon>Macrostomorpha</taxon>
        <taxon>Macrostomida</taxon>
        <taxon>Macrostomidae</taxon>
        <taxon>Macrostomum</taxon>
    </lineage>
</organism>
<accession>A0A1I8F529</accession>
<feature type="region of interest" description="Disordered" evidence="1">
    <location>
        <begin position="371"/>
        <end position="407"/>
    </location>
</feature>
<sequence>WRGRAKRMRLARMSRSMVRQDCVYLRPEPARQRRPDRLYEVHGGLGLGCGQRWYQEVADKAADGQHQVGGRVHADADDAEVRQRRILPACSSQSTSRLSSREAKQGAGRDGHGARRVRADLDTHCDGAAGCGSGERVHGLGTPASQDRVSHKNRTLGCPRSADLEDPHGEFLENSLRSGLARLPNCTIGPGELPCELAAAQRGGGKLRQTCRGGGSGRAAARRQQVVKNCYFIGEGRAERRTFRWPIKHAQAARAGPAFPRSTAVINSDNSDDEEAPEPWRSLRLRGAAAALRVTGEAAPSTTSTSSEADRRFFELTAADCRSRRAAVWAGSVSLRAHRLVRPATAPPVWARLGPAARSRPVPTGGFLLATAGGRLHRPPAAAPPGLTTRRWSRRPPSAGGVAGVRLPDRPGVADHLAWPSSRRRPRPAGFAEKWPAAELGRPGRACAASVIRATSAPSVAACCRSRKRWRSCRGGAGGHLPAGAGAAQWDPRAVKRLEVLLASTVQLRVTDRDLLLAAAAAPTPSCGPALAAIDLLAVYKLPVGPAGVDPNLAPGWSGRFQVVGRGAQHMRFGSRWSVFFMLRPTSGSHRRPPALFSLHANNNPRRLPAQRWPGPASPERVSRTRFTPGPAQPGWRPYAVGQASQPLLDPAAGAMDVGIATDSSGHTRRCTSTAAGRPAAAVYRFRDRLASRPQQRRGTAALGCPSGCGARAPAQAIQWRLPLLRRGGGPEGSSAPASFTTRFAAYCQ</sequence>
<protein>
    <submittedName>
        <fullName evidence="3">C2 domain-containing protein</fullName>
    </submittedName>
</protein>
<evidence type="ECO:0000256" key="1">
    <source>
        <dbReference type="SAM" id="MobiDB-lite"/>
    </source>
</evidence>
<keyword evidence="2" id="KW-1185">Reference proteome</keyword>
<feature type="compositionally biased region" description="Basic and acidic residues" evidence="1">
    <location>
        <begin position="99"/>
        <end position="117"/>
    </location>
</feature>
<feature type="region of interest" description="Disordered" evidence="1">
    <location>
        <begin position="136"/>
        <end position="162"/>
    </location>
</feature>
<feature type="region of interest" description="Disordered" evidence="1">
    <location>
        <begin position="86"/>
        <end position="117"/>
    </location>
</feature>
<evidence type="ECO:0000313" key="3">
    <source>
        <dbReference type="WBParaSite" id="maker-unitig_20228-snap-gene-0.2-mRNA-1"/>
    </source>
</evidence>
<reference evidence="3" key="1">
    <citation type="submission" date="2016-11" db="UniProtKB">
        <authorList>
            <consortium name="WormBaseParasite"/>
        </authorList>
    </citation>
    <scope>IDENTIFICATION</scope>
</reference>
<feature type="region of interest" description="Disordered" evidence="1">
    <location>
        <begin position="605"/>
        <end position="635"/>
    </location>
</feature>
<dbReference type="Proteomes" id="UP000095280">
    <property type="component" value="Unplaced"/>
</dbReference>
<evidence type="ECO:0000313" key="2">
    <source>
        <dbReference type="Proteomes" id="UP000095280"/>
    </source>
</evidence>
<proteinExistence type="predicted"/>